<feature type="compositionally biased region" description="Basic and acidic residues" evidence="1">
    <location>
        <begin position="95"/>
        <end position="105"/>
    </location>
</feature>
<feature type="region of interest" description="Disordered" evidence="1">
    <location>
        <begin position="25"/>
        <end position="233"/>
    </location>
</feature>
<dbReference type="Gene3D" id="2.60.40.150">
    <property type="entry name" value="C2 domain"/>
    <property type="match status" value="1"/>
</dbReference>
<proteinExistence type="predicted"/>
<evidence type="ECO:0000313" key="3">
    <source>
        <dbReference type="EMBL" id="GFO32291.1"/>
    </source>
</evidence>
<dbReference type="PANTHER" id="PTHR46129">
    <property type="entry name" value="SYNAPTOTAGMIN 14, ISOFORM D"/>
    <property type="match status" value="1"/>
</dbReference>
<evidence type="ECO:0000256" key="1">
    <source>
        <dbReference type="SAM" id="MobiDB-lite"/>
    </source>
</evidence>
<dbReference type="InterPro" id="IPR043541">
    <property type="entry name" value="SYT14/14L/16"/>
</dbReference>
<feature type="compositionally biased region" description="Polar residues" evidence="1">
    <location>
        <begin position="212"/>
        <end position="233"/>
    </location>
</feature>
<feature type="compositionally biased region" description="Acidic residues" evidence="1">
    <location>
        <begin position="82"/>
        <end position="94"/>
    </location>
</feature>
<dbReference type="GO" id="GO:0005543">
    <property type="term" value="F:phospholipid binding"/>
    <property type="evidence" value="ECO:0007669"/>
    <property type="project" value="TreeGrafter"/>
</dbReference>
<feature type="compositionally biased region" description="Acidic residues" evidence="1">
    <location>
        <begin position="124"/>
        <end position="134"/>
    </location>
</feature>
<dbReference type="PROSITE" id="PS50004">
    <property type="entry name" value="C2"/>
    <property type="match status" value="1"/>
</dbReference>
<dbReference type="SMART" id="SM00239">
    <property type="entry name" value="C2"/>
    <property type="match status" value="1"/>
</dbReference>
<dbReference type="AlphaFoldDB" id="A0AAV4CAG2"/>
<comment type="caution">
    <text evidence="3">The sequence shown here is derived from an EMBL/GenBank/DDBJ whole genome shotgun (WGS) entry which is preliminary data.</text>
</comment>
<feature type="domain" description="C2" evidence="2">
    <location>
        <begin position="287"/>
        <end position="406"/>
    </location>
</feature>
<evidence type="ECO:0000313" key="4">
    <source>
        <dbReference type="Proteomes" id="UP000735302"/>
    </source>
</evidence>
<organism evidence="3 4">
    <name type="scientific">Plakobranchus ocellatus</name>
    <dbReference type="NCBI Taxonomy" id="259542"/>
    <lineage>
        <taxon>Eukaryota</taxon>
        <taxon>Metazoa</taxon>
        <taxon>Spiralia</taxon>
        <taxon>Lophotrochozoa</taxon>
        <taxon>Mollusca</taxon>
        <taxon>Gastropoda</taxon>
        <taxon>Heterobranchia</taxon>
        <taxon>Euthyneura</taxon>
        <taxon>Panpulmonata</taxon>
        <taxon>Sacoglossa</taxon>
        <taxon>Placobranchoidea</taxon>
        <taxon>Plakobranchidae</taxon>
        <taxon>Plakobranchus</taxon>
    </lineage>
</organism>
<dbReference type="Proteomes" id="UP000735302">
    <property type="component" value="Unassembled WGS sequence"/>
</dbReference>
<gene>
    <name evidence="3" type="ORF">PoB_005879600</name>
</gene>
<protein>
    <submittedName>
        <fullName evidence="3">Synaptotagmin 16</fullName>
    </submittedName>
</protein>
<keyword evidence="4" id="KW-1185">Reference proteome</keyword>
<dbReference type="InterPro" id="IPR035892">
    <property type="entry name" value="C2_domain_sf"/>
</dbReference>
<accession>A0AAV4CAG2</accession>
<sequence length="479" mass="52745">MFSKKLSRVDYGGANVLTLCCGFFSKPRPVNRQNSDDVPRPCANGDDEKVKAESEEGGDKDQENNTAELIIAENTNDGKEEEKEEKEVEGEEAYDQIHEKKDEKKVRKKKIKTKVDENGAAYQYEEETSSDSEDEVLKHYQSSVARANSLKSGKSGQGKKTSKRGSSEAIRSARGSREDLEAGEAGSYNAESDEDQRSTLHPNNHHHSNNNLQDTSPHAGTPNSGVSADSSRAGTSLTFENQAFMADAGGGRSVTASDRAHSTDRLTSDEHLFDVSDLQQDNALISKCGSLEVSFFYDSINTRVVVKIHQAREIPAKDRGGANTTQVRIMLLPSKKQRHKSKVKDGENPVFEEKIYFNKVMPDEVQGMGLRFRLYGVERMRRERMIGESIVGFASLNMDVETTHWVVLEPRSNLSHGDSAFDVASLSRSDSGSSNQSLQHGGMPELLLGLAYNGTTGRLGVEVIKGSNFRNMAMNRAPG</sequence>
<dbReference type="EMBL" id="BLXT01006579">
    <property type="protein sequence ID" value="GFO32291.1"/>
    <property type="molecule type" value="Genomic_DNA"/>
</dbReference>
<reference evidence="3 4" key="1">
    <citation type="journal article" date="2021" name="Elife">
        <title>Chloroplast acquisition without the gene transfer in kleptoplastic sea slugs, Plakobranchus ocellatus.</title>
        <authorList>
            <person name="Maeda T."/>
            <person name="Takahashi S."/>
            <person name="Yoshida T."/>
            <person name="Shimamura S."/>
            <person name="Takaki Y."/>
            <person name="Nagai Y."/>
            <person name="Toyoda A."/>
            <person name="Suzuki Y."/>
            <person name="Arimoto A."/>
            <person name="Ishii H."/>
            <person name="Satoh N."/>
            <person name="Nishiyama T."/>
            <person name="Hasebe M."/>
            <person name="Maruyama T."/>
            <person name="Minagawa J."/>
            <person name="Obokata J."/>
            <person name="Shigenobu S."/>
        </authorList>
    </citation>
    <scope>NUCLEOTIDE SEQUENCE [LARGE SCALE GENOMIC DNA]</scope>
</reference>
<feature type="compositionally biased region" description="Basic and acidic residues" evidence="1">
    <location>
        <begin position="46"/>
        <end position="63"/>
    </location>
</feature>
<evidence type="ECO:0000259" key="2">
    <source>
        <dbReference type="PROSITE" id="PS50004"/>
    </source>
</evidence>
<dbReference type="Pfam" id="PF00168">
    <property type="entry name" value="C2"/>
    <property type="match status" value="1"/>
</dbReference>
<dbReference type="PANTHER" id="PTHR46129:SF2">
    <property type="entry name" value="SYNAPTOTAGMIN 14, ISOFORM D"/>
    <property type="match status" value="1"/>
</dbReference>
<dbReference type="SUPFAM" id="SSF49562">
    <property type="entry name" value="C2 domain (Calcium/lipid-binding domain, CaLB)"/>
    <property type="match status" value="1"/>
</dbReference>
<dbReference type="InterPro" id="IPR000008">
    <property type="entry name" value="C2_dom"/>
</dbReference>
<dbReference type="CDD" id="cd08389">
    <property type="entry name" value="C2A_Synaptotagmin-14_16"/>
    <property type="match status" value="1"/>
</dbReference>
<name>A0AAV4CAG2_9GAST</name>